<keyword evidence="1" id="KW-0472">Membrane</keyword>
<accession>A0A0F9PB36</accession>
<keyword evidence="1" id="KW-1133">Transmembrane helix</keyword>
<name>A0A0F9PB36_9ZZZZ</name>
<dbReference type="AlphaFoldDB" id="A0A0F9PB36"/>
<evidence type="ECO:0000313" key="2">
    <source>
        <dbReference type="EMBL" id="KKM90582.1"/>
    </source>
</evidence>
<keyword evidence="1" id="KW-0812">Transmembrane</keyword>
<gene>
    <name evidence="2" type="ORF">LCGC14_1237150</name>
</gene>
<dbReference type="EMBL" id="LAZR01006653">
    <property type="protein sequence ID" value="KKM90582.1"/>
    <property type="molecule type" value="Genomic_DNA"/>
</dbReference>
<organism evidence="2">
    <name type="scientific">marine sediment metagenome</name>
    <dbReference type="NCBI Taxonomy" id="412755"/>
    <lineage>
        <taxon>unclassified sequences</taxon>
        <taxon>metagenomes</taxon>
        <taxon>ecological metagenomes</taxon>
    </lineage>
</organism>
<evidence type="ECO:0000256" key="1">
    <source>
        <dbReference type="SAM" id="Phobius"/>
    </source>
</evidence>
<feature type="transmembrane region" description="Helical" evidence="1">
    <location>
        <begin position="7"/>
        <end position="28"/>
    </location>
</feature>
<comment type="caution">
    <text evidence="2">The sequence shown here is derived from an EMBL/GenBank/DDBJ whole genome shotgun (WGS) entry which is preliminary data.</text>
</comment>
<proteinExistence type="predicted"/>
<sequence>MENKIRNFGLIIAGIIIMGFGVIATTTITDTSIITTGSITADGDITNDGDNLFRGKVDIGQPGVGGGLDVGEGGSYTTNITGTTIVQAFSYDASASSGSRFTELTLDSTNAFLDNAGDRFYIGSTIPFWGARFETTIAKSEEVMIISYYNGSELRNSSYMGILKDNATSVGQNIFNQTNEKEYVTWNHEIDALWASADDVTDVIPNGIQDMYWIVLEIPSGGMAIAPTTTEIKARGTDFDIVSGASYPVFWGQARVEIHAPIALTVQRVPGGVTTAAIDIDSKHQQVVFDFDSAGDSVSWLWTLPQAIDTSSDLEITLDYAADAADTFDLNLTISRLQNNSLIGSSIAPEFEISTAIVAAAADTIYNTITIGEGISIQNMTIDDQISFELSRTDTTNSIYPLAITIHYIAFSTGDHV</sequence>
<reference evidence="2" key="1">
    <citation type="journal article" date="2015" name="Nature">
        <title>Complex archaea that bridge the gap between prokaryotes and eukaryotes.</title>
        <authorList>
            <person name="Spang A."/>
            <person name="Saw J.H."/>
            <person name="Jorgensen S.L."/>
            <person name="Zaremba-Niedzwiedzka K."/>
            <person name="Martijn J."/>
            <person name="Lind A.E."/>
            <person name="van Eijk R."/>
            <person name="Schleper C."/>
            <person name="Guy L."/>
            <person name="Ettema T.J."/>
        </authorList>
    </citation>
    <scope>NUCLEOTIDE SEQUENCE</scope>
</reference>
<protein>
    <submittedName>
        <fullName evidence="2">Uncharacterized protein</fullName>
    </submittedName>
</protein>